<feature type="compositionally biased region" description="Basic residues" evidence="1">
    <location>
        <begin position="93"/>
        <end position="135"/>
    </location>
</feature>
<dbReference type="AlphaFoldDB" id="A0A7S4SJY1"/>
<organism evidence="2">
    <name type="scientific">Alexandrium monilatum</name>
    <dbReference type="NCBI Taxonomy" id="311494"/>
    <lineage>
        <taxon>Eukaryota</taxon>
        <taxon>Sar</taxon>
        <taxon>Alveolata</taxon>
        <taxon>Dinophyceae</taxon>
        <taxon>Gonyaulacales</taxon>
        <taxon>Pyrocystaceae</taxon>
        <taxon>Alexandrium</taxon>
    </lineage>
</organism>
<sequence>MAQAPPAEALGFASSPPPAPAGRMGYARGGRGAKGGRQMAKGWGKNSGKKGSYGKGTLGVRKTIGPKTSGVRSYTYGGAKSYGKGGKAYYGKGKGRATKGKGRGYNKGKGKGRGGKGRGRGNKGKGKGKGKGKKK</sequence>
<evidence type="ECO:0000313" key="2">
    <source>
        <dbReference type="EMBL" id="CAE4648061.1"/>
    </source>
</evidence>
<protein>
    <submittedName>
        <fullName evidence="2">Uncharacterized protein</fullName>
    </submittedName>
</protein>
<accession>A0A7S4SJY1</accession>
<proteinExistence type="predicted"/>
<dbReference type="EMBL" id="HBNR01072453">
    <property type="protein sequence ID" value="CAE4648061.1"/>
    <property type="molecule type" value="Transcribed_RNA"/>
</dbReference>
<feature type="compositionally biased region" description="Low complexity" evidence="1">
    <location>
        <begin position="73"/>
        <end position="82"/>
    </location>
</feature>
<reference evidence="2" key="1">
    <citation type="submission" date="2021-01" db="EMBL/GenBank/DDBJ databases">
        <authorList>
            <person name="Corre E."/>
            <person name="Pelletier E."/>
            <person name="Niang G."/>
            <person name="Scheremetjew M."/>
            <person name="Finn R."/>
            <person name="Kale V."/>
            <person name="Holt S."/>
            <person name="Cochrane G."/>
            <person name="Meng A."/>
            <person name="Brown T."/>
            <person name="Cohen L."/>
        </authorList>
    </citation>
    <scope>NUCLEOTIDE SEQUENCE</scope>
    <source>
        <strain evidence="2">CCMP3105</strain>
    </source>
</reference>
<feature type="region of interest" description="Disordered" evidence="1">
    <location>
        <begin position="1"/>
        <end position="135"/>
    </location>
</feature>
<evidence type="ECO:0000256" key="1">
    <source>
        <dbReference type="SAM" id="MobiDB-lite"/>
    </source>
</evidence>
<feature type="compositionally biased region" description="Low complexity" evidence="1">
    <location>
        <begin position="41"/>
        <end position="50"/>
    </location>
</feature>
<name>A0A7S4SJY1_9DINO</name>
<gene>
    <name evidence="2" type="ORF">AMON00008_LOCUS51368</name>
</gene>